<dbReference type="OrthoDB" id="1120468at2"/>
<organism evidence="2 4">
    <name type="scientific">Polaribacter dokdonensis DSW-5</name>
    <dbReference type="NCBI Taxonomy" id="1300348"/>
    <lineage>
        <taxon>Bacteria</taxon>
        <taxon>Pseudomonadati</taxon>
        <taxon>Bacteroidota</taxon>
        <taxon>Flavobacteriia</taxon>
        <taxon>Flavobacteriales</taxon>
        <taxon>Flavobacteriaceae</taxon>
    </lineage>
</organism>
<evidence type="ECO:0000313" key="5">
    <source>
        <dbReference type="Proteomes" id="UP000183071"/>
    </source>
</evidence>
<evidence type="ECO:0008006" key="6">
    <source>
        <dbReference type="Google" id="ProtNLM"/>
    </source>
</evidence>
<dbReference type="EMBL" id="FNUE01000002">
    <property type="protein sequence ID" value="SEE57219.1"/>
    <property type="molecule type" value="Genomic_DNA"/>
</dbReference>
<name>A0A0M9CIG9_9FLAO</name>
<reference evidence="3 5" key="2">
    <citation type="submission" date="2016-10" db="EMBL/GenBank/DDBJ databases">
        <authorList>
            <person name="Varghese N."/>
            <person name="Submissions S."/>
        </authorList>
    </citation>
    <scope>NUCLEOTIDE SEQUENCE [LARGE SCALE GENOMIC DNA]</scope>
    <source>
        <strain evidence="3 5">DSW-5</strain>
    </source>
</reference>
<reference evidence="2 4" key="1">
    <citation type="submission" date="2015-07" db="EMBL/GenBank/DDBJ databases">
        <title>Genome of Polaribacter dokdonenesis DSW-5, isolated from seawater off Dokdo in Korea.</title>
        <authorList>
            <person name="Yoon K."/>
            <person name="Song J.Y."/>
            <person name="Kim J.F."/>
        </authorList>
    </citation>
    <scope>NUCLEOTIDE SEQUENCE [LARGE SCALE GENOMIC DNA]</scope>
    <source>
        <strain evidence="2 4">DSW-5</strain>
    </source>
</reference>
<proteinExistence type="predicted"/>
<evidence type="ECO:0000313" key="3">
    <source>
        <dbReference type="EMBL" id="SEE57219.1"/>
    </source>
</evidence>
<comment type="caution">
    <text evidence="2">The sequence shown here is derived from an EMBL/GenBank/DDBJ whole genome shotgun (WGS) entry which is preliminary data.</text>
</comment>
<protein>
    <recommendedName>
        <fullName evidence="6">Transmembrane protein</fullName>
    </recommendedName>
</protein>
<dbReference type="RefSeq" id="WP_053975149.1">
    <property type="nucleotide sequence ID" value="NZ_FNUE01000002.1"/>
</dbReference>
<evidence type="ECO:0000313" key="4">
    <source>
        <dbReference type="Proteomes" id="UP000037716"/>
    </source>
</evidence>
<feature type="transmembrane region" description="Helical" evidence="1">
    <location>
        <begin position="123"/>
        <end position="139"/>
    </location>
</feature>
<keyword evidence="1" id="KW-0472">Membrane</keyword>
<feature type="transmembrane region" description="Helical" evidence="1">
    <location>
        <begin position="70"/>
        <end position="88"/>
    </location>
</feature>
<sequence>MEKSIENIWKEGFLKSDALVAPKINNLYNQKSIHIIDKFKRMFKINLIAIIAFSFIFLIVSFFVGIPITGVIFFITLSVLVFINKMLLNGLEKIDKGASSYQYLKSFNEWIQKQVAINKKMSRFLYPIIFMSLVLGFWFKDAEGMPLGERLVDEILVGFPDTYLIFGIPLIGIVIVAVILVLLFLVGGRIYKWDLNIVYGRIFKKLEELMTDIESLRS</sequence>
<evidence type="ECO:0000313" key="2">
    <source>
        <dbReference type="EMBL" id="KOY53106.1"/>
    </source>
</evidence>
<feature type="transmembrane region" description="Helical" evidence="1">
    <location>
        <begin position="45"/>
        <end position="64"/>
    </location>
</feature>
<keyword evidence="1" id="KW-0812">Transmembrane</keyword>
<dbReference type="Proteomes" id="UP000183071">
    <property type="component" value="Unassembled WGS sequence"/>
</dbReference>
<dbReference type="PATRIC" id="fig|1300348.6.peg.2668"/>
<dbReference type="EMBL" id="LGBR01000001">
    <property type="protein sequence ID" value="KOY53106.1"/>
    <property type="molecule type" value="Genomic_DNA"/>
</dbReference>
<dbReference type="STRING" id="1300348.I602_2666"/>
<dbReference type="Proteomes" id="UP000037716">
    <property type="component" value="Unassembled WGS sequence"/>
</dbReference>
<keyword evidence="1" id="KW-1133">Transmembrane helix</keyword>
<feature type="transmembrane region" description="Helical" evidence="1">
    <location>
        <begin position="163"/>
        <end position="186"/>
    </location>
</feature>
<accession>A0A0M9CIG9</accession>
<keyword evidence="5" id="KW-1185">Reference proteome</keyword>
<gene>
    <name evidence="2" type="ORF">I602_2666</name>
    <name evidence="3" type="ORF">SAMN05444353_2441</name>
</gene>
<evidence type="ECO:0000256" key="1">
    <source>
        <dbReference type="SAM" id="Phobius"/>
    </source>
</evidence>
<dbReference type="AlphaFoldDB" id="A0A0M9CIG9"/>